<dbReference type="InParanoid" id="S0ETG1"/>
<dbReference type="HOGENOM" id="CLU_028104_2_2_0"/>
<dbReference type="KEGG" id="ccz:CCALI_00973"/>
<evidence type="ECO:0000256" key="6">
    <source>
        <dbReference type="ARBA" id="ARBA00022618"/>
    </source>
</evidence>
<proteinExistence type="inferred from homology"/>
<keyword evidence="19" id="KW-1185">Reference proteome</keyword>
<evidence type="ECO:0000256" key="5">
    <source>
        <dbReference type="ARBA" id="ARBA00022598"/>
    </source>
</evidence>
<dbReference type="OrthoDB" id="9804126at2"/>
<evidence type="ECO:0000256" key="3">
    <source>
        <dbReference type="ARBA" id="ARBA00012211"/>
    </source>
</evidence>
<dbReference type="InterPro" id="IPR005758">
    <property type="entry name" value="UDP-N-AcMur_Ala_ligase_MurC"/>
</dbReference>
<dbReference type="Gene3D" id="3.40.50.720">
    <property type="entry name" value="NAD(P)-binding Rossmann-like Domain"/>
    <property type="match status" value="1"/>
</dbReference>
<evidence type="ECO:0000259" key="17">
    <source>
        <dbReference type="Pfam" id="PF08245"/>
    </source>
</evidence>
<keyword evidence="12 14" id="KW-0961">Cell wall biogenesis/degradation</keyword>
<evidence type="ECO:0000256" key="12">
    <source>
        <dbReference type="ARBA" id="ARBA00023316"/>
    </source>
</evidence>
<evidence type="ECO:0000256" key="1">
    <source>
        <dbReference type="ARBA" id="ARBA00004496"/>
    </source>
</evidence>
<dbReference type="RefSeq" id="WP_016482345.1">
    <property type="nucleotide sequence ID" value="NC_021487.1"/>
</dbReference>
<dbReference type="InterPro" id="IPR013221">
    <property type="entry name" value="Mur_ligase_cen"/>
</dbReference>
<dbReference type="STRING" id="454171.CP488_00183"/>
<dbReference type="InterPro" id="IPR050061">
    <property type="entry name" value="MurCDEF_pg_biosynth"/>
</dbReference>
<dbReference type="InterPro" id="IPR004101">
    <property type="entry name" value="Mur_ligase_C"/>
</dbReference>
<keyword evidence="8 14" id="KW-0067">ATP-binding</keyword>
<dbReference type="Pfam" id="PF08245">
    <property type="entry name" value="Mur_ligase_M"/>
    <property type="match status" value="1"/>
</dbReference>
<evidence type="ECO:0000259" key="16">
    <source>
        <dbReference type="Pfam" id="PF02875"/>
    </source>
</evidence>
<dbReference type="eggNOG" id="COG0773">
    <property type="taxonomic scope" value="Bacteria"/>
</dbReference>
<feature type="binding site" evidence="14">
    <location>
        <begin position="120"/>
        <end position="126"/>
    </location>
    <ligand>
        <name>ATP</name>
        <dbReference type="ChEBI" id="CHEBI:30616"/>
    </ligand>
</feature>
<comment type="catalytic activity">
    <reaction evidence="13 14">
        <text>UDP-N-acetyl-alpha-D-muramate + L-alanine + ATP = UDP-N-acetyl-alpha-D-muramoyl-L-alanine + ADP + phosphate + H(+)</text>
        <dbReference type="Rhea" id="RHEA:23372"/>
        <dbReference type="ChEBI" id="CHEBI:15378"/>
        <dbReference type="ChEBI" id="CHEBI:30616"/>
        <dbReference type="ChEBI" id="CHEBI:43474"/>
        <dbReference type="ChEBI" id="CHEBI:57972"/>
        <dbReference type="ChEBI" id="CHEBI:70757"/>
        <dbReference type="ChEBI" id="CHEBI:83898"/>
        <dbReference type="ChEBI" id="CHEBI:456216"/>
        <dbReference type="EC" id="6.3.2.8"/>
    </reaction>
</comment>
<dbReference type="GO" id="GO:0008763">
    <property type="term" value="F:UDP-N-acetylmuramate-L-alanine ligase activity"/>
    <property type="evidence" value="ECO:0007669"/>
    <property type="project" value="UniProtKB-UniRule"/>
</dbReference>
<dbReference type="GO" id="GO:0071555">
    <property type="term" value="P:cell wall organization"/>
    <property type="evidence" value="ECO:0007669"/>
    <property type="project" value="UniProtKB-KW"/>
</dbReference>
<dbReference type="Gene3D" id="3.90.190.20">
    <property type="entry name" value="Mur ligase, C-terminal domain"/>
    <property type="match status" value="1"/>
</dbReference>
<dbReference type="SUPFAM" id="SSF51984">
    <property type="entry name" value="MurCD N-terminal domain"/>
    <property type="match status" value="1"/>
</dbReference>
<evidence type="ECO:0000313" key="18">
    <source>
        <dbReference type="EMBL" id="CCW34795.1"/>
    </source>
</evidence>
<dbReference type="GO" id="GO:0009252">
    <property type="term" value="P:peptidoglycan biosynthetic process"/>
    <property type="evidence" value="ECO:0007669"/>
    <property type="project" value="UniProtKB-UniRule"/>
</dbReference>
<accession>S0ETG1</accession>
<evidence type="ECO:0000256" key="2">
    <source>
        <dbReference type="ARBA" id="ARBA00004752"/>
    </source>
</evidence>
<dbReference type="Gene3D" id="3.40.1190.10">
    <property type="entry name" value="Mur-like, catalytic domain"/>
    <property type="match status" value="1"/>
</dbReference>
<dbReference type="PATRIC" id="fig|1303518.3.peg.983"/>
<feature type="domain" description="Mur ligase C-terminal" evidence="16">
    <location>
        <begin position="317"/>
        <end position="452"/>
    </location>
</feature>
<organism evidence="18 19">
    <name type="scientific">Chthonomonas calidirosea (strain DSM 23976 / ICMP 18418 / T49)</name>
    <dbReference type="NCBI Taxonomy" id="1303518"/>
    <lineage>
        <taxon>Bacteria</taxon>
        <taxon>Bacillati</taxon>
        <taxon>Armatimonadota</taxon>
        <taxon>Chthonomonadia</taxon>
        <taxon>Chthonomonadales</taxon>
        <taxon>Chthonomonadaceae</taxon>
        <taxon>Chthonomonas</taxon>
    </lineage>
</organism>
<evidence type="ECO:0000256" key="9">
    <source>
        <dbReference type="ARBA" id="ARBA00022960"/>
    </source>
</evidence>
<dbReference type="FunCoup" id="S0ETG1">
    <property type="interactions" value="292"/>
</dbReference>
<evidence type="ECO:0000256" key="4">
    <source>
        <dbReference type="ARBA" id="ARBA00022490"/>
    </source>
</evidence>
<comment type="subcellular location">
    <subcellularLocation>
        <location evidence="1 14">Cytoplasm</location>
    </subcellularLocation>
</comment>
<dbReference type="EC" id="6.3.2.8" evidence="3 14"/>
<dbReference type="SUPFAM" id="SSF53623">
    <property type="entry name" value="MurD-like peptide ligases, catalytic domain"/>
    <property type="match status" value="1"/>
</dbReference>
<evidence type="ECO:0000256" key="14">
    <source>
        <dbReference type="HAMAP-Rule" id="MF_00046"/>
    </source>
</evidence>
<comment type="similarity">
    <text evidence="14">Belongs to the MurCDEF family.</text>
</comment>
<dbReference type="Proteomes" id="UP000014227">
    <property type="component" value="Chromosome I"/>
</dbReference>
<keyword evidence="5 14" id="KW-0436">Ligase</keyword>
<gene>
    <name evidence="14" type="primary">murC</name>
    <name evidence="18" type="ORF">CCALI_00973</name>
</gene>
<dbReference type="NCBIfam" id="TIGR01082">
    <property type="entry name" value="murC"/>
    <property type="match status" value="1"/>
</dbReference>
<dbReference type="HAMAP" id="MF_00046">
    <property type="entry name" value="MurC"/>
    <property type="match status" value="1"/>
</dbReference>
<keyword evidence="11 14" id="KW-0131">Cell cycle</keyword>
<comment type="function">
    <text evidence="14">Cell wall formation.</text>
</comment>
<dbReference type="InterPro" id="IPR036615">
    <property type="entry name" value="Mur_ligase_C_dom_sf"/>
</dbReference>
<dbReference type="GO" id="GO:0005737">
    <property type="term" value="C:cytoplasm"/>
    <property type="evidence" value="ECO:0007669"/>
    <property type="project" value="UniProtKB-SubCell"/>
</dbReference>
<keyword evidence="4 14" id="KW-0963">Cytoplasm</keyword>
<keyword evidence="10 14" id="KW-0573">Peptidoglycan synthesis</keyword>
<evidence type="ECO:0000256" key="11">
    <source>
        <dbReference type="ARBA" id="ARBA00023306"/>
    </source>
</evidence>
<dbReference type="InterPro" id="IPR000713">
    <property type="entry name" value="Mur_ligase_N"/>
</dbReference>
<sequence>MISELPKHIHFIGIAGVGMSALAQAALRRGVKVSGSDPHAQADSNPAVARLLKEGAEIFDFHARENLAPSVDMVVASAAVPEDNPELQEAYRRGIPVLSRAAFLGALMDEHRGPTLAVAGTHGKTTTTAMIGVMLQQAGKDPTVFVGAEVPQLGGNARIGAPSAPFITEACEAYGSFLHLHPHYVVITNIEADHLDYYQTPENVVNGFRNFASQIRSADGALIVCRDDPGVQQLLKDFHPPCALYTYGLSDVRILEEGQHTRFLWNFEGRELTLTLHLPGRHNLLNALAAALSGQLLGLTETQIAEGLAAFTGAERRQEPIGTVRLPNGTIQIIDDYAHHPTEIRATLAAQRQVHPRSRLIVVFQPHLYSRTRDFLNEFATALSEADAVIVTDIYPARERPIPGVRAADIVHGIVRLKPSMPAIFLPDKTDAPKMLRALAQPGDVVLFLGAGDIRDEAITFFHLLQKAGLAE</sequence>
<comment type="pathway">
    <text evidence="2 14">Cell wall biogenesis; peptidoglycan biosynthesis.</text>
</comment>
<evidence type="ECO:0000256" key="13">
    <source>
        <dbReference type="ARBA" id="ARBA00047833"/>
    </source>
</evidence>
<dbReference type="GO" id="GO:0008360">
    <property type="term" value="P:regulation of cell shape"/>
    <property type="evidence" value="ECO:0007669"/>
    <property type="project" value="UniProtKB-KW"/>
</dbReference>
<keyword evidence="9 14" id="KW-0133">Cell shape</keyword>
<dbReference type="InterPro" id="IPR036565">
    <property type="entry name" value="Mur-like_cat_sf"/>
</dbReference>
<dbReference type="AlphaFoldDB" id="S0ETG1"/>
<dbReference type="PANTHER" id="PTHR43445">
    <property type="entry name" value="UDP-N-ACETYLMURAMATE--L-ALANINE LIGASE-RELATED"/>
    <property type="match status" value="1"/>
</dbReference>
<feature type="domain" description="Mur ligase central" evidence="17">
    <location>
        <begin position="118"/>
        <end position="292"/>
    </location>
</feature>
<name>S0ETG1_CHTCT</name>
<evidence type="ECO:0000259" key="15">
    <source>
        <dbReference type="Pfam" id="PF01225"/>
    </source>
</evidence>
<evidence type="ECO:0000313" key="19">
    <source>
        <dbReference type="Proteomes" id="UP000014227"/>
    </source>
</evidence>
<dbReference type="UniPathway" id="UPA00219"/>
<dbReference type="Pfam" id="PF02875">
    <property type="entry name" value="Mur_ligase_C"/>
    <property type="match status" value="1"/>
</dbReference>
<protein>
    <recommendedName>
        <fullName evidence="3 14">UDP-N-acetylmuramate--L-alanine ligase</fullName>
        <ecNumber evidence="3 14">6.3.2.8</ecNumber>
    </recommendedName>
    <alternativeName>
        <fullName evidence="14">UDP-N-acetylmuramoyl-L-alanine synthetase</fullName>
    </alternativeName>
</protein>
<evidence type="ECO:0000256" key="8">
    <source>
        <dbReference type="ARBA" id="ARBA00022840"/>
    </source>
</evidence>
<evidence type="ECO:0000256" key="10">
    <source>
        <dbReference type="ARBA" id="ARBA00022984"/>
    </source>
</evidence>
<feature type="domain" description="Mur ligase N-terminal catalytic" evidence="15">
    <location>
        <begin position="8"/>
        <end position="111"/>
    </location>
</feature>
<keyword evidence="7 14" id="KW-0547">Nucleotide-binding</keyword>
<reference evidence="19" key="1">
    <citation type="submission" date="2013-03" db="EMBL/GenBank/DDBJ databases">
        <title>Genome sequence of Chthonomonas calidirosea, the first sequenced genome from the Armatimonadetes phylum (formally candidate division OP10).</title>
        <authorList>
            <person name="Lee K.C.Y."/>
            <person name="Morgan X.C."/>
            <person name="Dunfield P.F."/>
            <person name="Tamas I."/>
            <person name="Houghton K.M."/>
            <person name="Vyssotski M."/>
            <person name="Ryan J.L.J."/>
            <person name="Lagutin K."/>
            <person name="McDonald I.R."/>
            <person name="Stott M.B."/>
        </authorList>
    </citation>
    <scope>NUCLEOTIDE SEQUENCE [LARGE SCALE GENOMIC DNA]</scope>
    <source>
        <strain evidence="19">DSM 23976 / ICMP 18418 / T49</strain>
    </source>
</reference>
<keyword evidence="6 14" id="KW-0132">Cell division</keyword>
<dbReference type="Pfam" id="PF01225">
    <property type="entry name" value="Mur_ligase"/>
    <property type="match status" value="1"/>
</dbReference>
<dbReference type="SUPFAM" id="SSF53244">
    <property type="entry name" value="MurD-like peptide ligases, peptide-binding domain"/>
    <property type="match status" value="1"/>
</dbReference>
<dbReference type="GO" id="GO:0005524">
    <property type="term" value="F:ATP binding"/>
    <property type="evidence" value="ECO:0007669"/>
    <property type="project" value="UniProtKB-UniRule"/>
</dbReference>
<dbReference type="PANTHER" id="PTHR43445:SF3">
    <property type="entry name" value="UDP-N-ACETYLMURAMATE--L-ALANINE LIGASE"/>
    <property type="match status" value="1"/>
</dbReference>
<dbReference type="GO" id="GO:0051301">
    <property type="term" value="P:cell division"/>
    <property type="evidence" value="ECO:0007669"/>
    <property type="project" value="UniProtKB-KW"/>
</dbReference>
<evidence type="ECO:0000256" key="7">
    <source>
        <dbReference type="ARBA" id="ARBA00022741"/>
    </source>
</evidence>
<dbReference type="EMBL" id="HF951689">
    <property type="protein sequence ID" value="CCW34795.1"/>
    <property type="molecule type" value="Genomic_DNA"/>
</dbReference>